<evidence type="ECO:0000259" key="3">
    <source>
        <dbReference type="Pfam" id="PF13976"/>
    </source>
</evidence>
<gene>
    <name evidence="4" type="ORF">Tci_060272</name>
</gene>
<dbReference type="InterPro" id="IPR025724">
    <property type="entry name" value="GAG-pre-integrase_dom"/>
</dbReference>
<feature type="domain" description="GAG-pre-integrase" evidence="3">
    <location>
        <begin position="79"/>
        <end position="118"/>
    </location>
</feature>
<feature type="region of interest" description="Disordered" evidence="1">
    <location>
        <begin position="248"/>
        <end position="283"/>
    </location>
</feature>
<name>A0A6L2NUR2_TANCI</name>
<feature type="compositionally biased region" description="Polar residues" evidence="1">
    <location>
        <begin position="1132"/>
        <end position="1141"/>
    </location>
</feature>
<feature type="compositionally biased region" description="Low complexity" evidence="1">
    <location>
        <begin position="1209"/>
        <end position="1225"/>
    </location>
</feature>
<evidence type="ECO:0008006" key="5">
    <source>
        <dbReference type="Google" id="ProtNLM"/>
    </source>
</evidence>
<dbReference type="Pfam" id="PF13976">
    <property type="entry name" value="gag_pre-integrs"/>
    <property type="match status" value="1"/>
</dbReference>
<sequence>MIGDRSRFRNFMKKFIRTVRFENDHFGAIMGYGDYVIGDSVISWVYYVEGLGHNLFSVRQFCNSDLEVAFRKHSFEDMMKSSSICLLSKASKTKSWLWHRRLNHLNFGTINDLARKDLAEAVATACYTQNQSLIHTRHHKTPYELVHNKKHDLTFLHVFGALYYPTNVSKDLGKLQPTVDIGIFVGYAPSMKGPAPTFLTPRQISSGLVPNLVPAAPYVPPTNKDLEVLFQFMFDVYLEPPRVDKPVSSASAVPVPVNSAGTPSSTIIDQDSPSPSRSPSSSALQPLCLHQGVAAESTLIDENPFSPVDKDPFINIFAPEPTSAASSSEDASSAIARIEAIQIFIANSTSKNMTIYQKEVKTSFLNGELKEEVYVCQLEGFVDPGHLTHVYHLKKALYGLKQAPRAWYDSLSRFLLDNKFFKGAVDPTLFSRKTDKHILLVQIYKFGMDSCDPVDTPMVDRLKLDEDPLGIPASPTKKHLEELKRVFRYLKGTINWGLWYSKDTTMALTAYADADYVGCQDTRRSTSGSAQFLGDKLVSWSSKKQRSTAISTIEAEYISISGCCAQILWMRSQLTDYGFAFKKISLYCDNRSAIALCCNNVQHSRLQPAFQNEESMSPKRRLFLTTGDLVLPGMDYFISVHPRSNVRFSALFLDTEEKSSFYPNNFHTMADMNIPVTNAPDEQAHAIAPPTRTNDQILPAFTTSSTIPAIYIQQCWDTMCFNSTIGLYSCQLDEQWFNLHKDILKDALDITPTNENNPFVAPPSSDTAIKYVNTLGYLSKTARFDRPRHPVLQILKNLATTSRRKKKSTHLLIPNIRFTKLIIHHLKTKHNIHPRSGSPLHYSYNESIMNTLRSMLLNINNIWMLNMERLQKEEQQFLPKLPSKKRSKGGRVSKIRKPMSSLKLVDEPSAKDVTVEEPAYNEKEVNLQRALELILKEQVERTQGPTRLVVIREPDSGRFQPLSEVQRKGKEKVVEEQDAHDLLTLQTPKNKSLVDQFIFQRRTPIPAEASGPAKSPSLDAEIPLPDSEIEFDDEVPKINTGDQDEGQAGPNTGVQNKGQAESNPDDAAGSQPQSSHVVHAGPNLEPMDLKATDASHLQNPKQLDEEFTTTAYPNVQENLKLPSKDPVIPEEPTSSTGTLSSLQNLEKELSFTDQSQKLYDALEKSLERDYSNQLLSDLEEAHQNKRKRSDVPRTPSRSPHPQPPPLPPLAGASGASGTLGASKSSQLPPPPLATDAKKNWDTVLASTYVTPTENSLLAKTRDMVNFLKLGYADKKMLSTAAMSSSMIIPSLSLIEQSCSWSTTMNERLCIYKFSDDMLTRILEALAYRVKEFKIKQLNPDVHFPCTRAVLSILGSINLGVRVRVSVSYSG</sequence>
<evidence type="ECO:0000256" key="1">
    <source>
        <dbReference type="SAM" id="MobiDB-lite"/>
    </source>
</evidence>
<feature type="compositionally biased region" description="Polar residues" evidence="1">
    <location>
        <begin position="1049"/>
        <end position="1062"/>
    </location>
</feature>
<evidence type="ECO:0000313" key="4">
    <source>
        <dbReference type="EMBL" id="GEU88294.1"/>
    </source>
</evidence>
<dbReference type="EMBL" id="BKCJ010009718">
    <property type="protein sequence ID" value="GEU88294.1"/>
    <property type="molecule type" value="Genomic_DNA"/>
</dbReference>
<evidence type="ECO:0000259" key="2">
    <source>
        <dbReference type="Pfam" id="PF07727"/>
    </source>
</evidence>
<comment type="caution">
    <text evidence="4">The sequence shown here is derived from an EMBL/GenBank/DDBJ whole genome shotgun (WGS) entry which is preliminary data.</text>
</comment>
<feature type="compositionally biased region" description="Pro residues" evidence="1">
    <location>
        <begin position="1198"/>
        <end position="1208"/>
    </location>
</feature>
<feature type="region of interest" description="Disordered" evidence="1">
    <location>
        <begin position="1006"/>
        <end position="1087"/>
    </location>
</feature>
<reference evidence="4" key="1">
    <citation type="journal article" date="2019" name="Sci. Rep.">
        <title>Draft genome of Tanacetum cinerariifolium, the natural source of mosquito coil.</title>
        <authorList>
            <person name="Yamashiro T."/>
            <person name="Shiraishi A."/>
            <person name="Satake H."/>
            <person name="Nakayama K."/>
        </authorList>
    </citation>
    <scope>NUCLEOTIDE SEQUENCE</scope>
</reference>
<proteinExistence type="predicted"/>
<protein>
    <recommendedName>
        <fullName evidence="5">Copia protein</fullName>
    </recommendedName>
</protein>
<organism evidence="4">
    <name type="scientific">Tanacetum cinerariifolium</name>
    <name type="common">Dalmatian daisy</name>
    <name type="synonym">Chrysanthemum cinerariifolium</name>
    <dbReference type="NCBI Taxonomy" id="118510"/>
    <lineage>
        <taxon>Eukaryota</taxon>
        <taxon>Viridiplantae</taxon>
        <taxon>Streptophyta</taxon>
        <taxon>Embryophyta</taxon>
        <taxon>Tracheophyta</taxon>
        <taxon>Spermatophyta</taxon>
        <taxon>Magnoliopsida</taxon>
        <taxon>eudicotyledons</taxon>
        <taxon>Gunneridae</taxon>
        <taxon>Pentapetalae</taxon>
        <taxon>asterids</taxon>
        <taxon>campanulids</taxon>
        <taxon>Asterales</taxon>
        <taxon>Asteraceae</taxon>
        <taxon>Asteroideae</taxon>
        <taxon>Anthemideae</taxon>
        <taxon>Anthemidinae</taxon>
        <taxon>Tanacetum</taxon>
    </lineage>
</organism>
<feature type="region of interest" description="Disordered" evidence="1">
    <location>
        <begin position="1180"/>
        <end position="1236"/>
    </location>
</feature>
<feature type="domain" description="Reverse transcriptase Ty1/copia-type" evidence="2">
    <location>
        <begin position="329"/>
        <end position="444"/>
    </location>
</feature>
<feature type="region of interest" description="Disordered" evidence="1">
    <location>
        <begin position="1116"/>
        <end position="1141"/>
    </location>
</feature>
<feature type="compositionally biased region" description="Low complexity" evidence="1">
    <location>
        <begin position="248"/>
        <end position="260"/>
    </location>
</feature>
<dbReference type="InterPro" id="IPR013103">
    <property type="entry name" value="RVT_2"/>
</dbReference>
<feature type="compositionally biased region" description="Polar residues" evidence="1">
    <location>
        <begin position="261"/>
        <end position="271"/>
    </location>
</feature>
<accession>A0A6L2NUR2</accession>
<feature type="compositionally biased region" description="Low complexity" evidence="1">
    <location>
        <begin position="272"/>
        <end position="282"/>
    </location>
</feature>
<dbReference type="PANTHER" id="PTHR11439:SF509">
    <property type="entry name" value="RNA-DIRECTED DNA POLYMERASE"/>
    <property type="match status" value="1"/>
</dbReference>
<dbReference type="PANTHER" id="PTHR11439">
    <property type="entry name" value="GAG-POL-RELATED RETROTRANSPOSON"/>
    <property type="match status" value="1"/>
</dbReference>
<dbReference type="CDD" id="cd09272">
    <property type="entry name" value="RNase_HI_RT_Ty1"/>
    <property type="match status" value="1"/>
</dbReference>
<dbReference type="Pfam" id="PF07727">
    <property type="entry name" value="RVT_2"/>
    <property type="match status" value="1"/>
</dbReference>